<feature type="domain" description="ER-bound oxygenase mpaB/mpaB'/Rubber oxygenase catalytic" evidence="1">
    <location>
        <begin position="50"/>
        <end position="274"/>
    </location>
</feature>
<keyword evidence="3" id="KW-1185">Reference proteome</keyword>
<dbReference type="AlphaFoldDB" id="A0A6N4VDQ9"/>
<proteinExistence type="predicted"/>
<evidence type="ECO:0000313" key="3">
    <source>
        <dbReference type="Proteomes" id="UP000466785"/>
    </source>
</evidence>
<organism evidence="2 3">
    <name type="scientific">Mycolicibacterium poriferae</name>
    <dbReference type="NCBI Taxonomy" id="39694"/>
    <lineage>
        <taxon>Bacteria</taxon>
        <taxon>Bacillati</taxon>
        <taxon>Actinomycetota</taxon>
        <taxon>Actinomycetes</taxon>
        <taxon>Mycobacteriales</taxon>
        <taxon>Mycobacteriaceae</taxon>
        <taxon>Mycolicibacterium</taxon>
    </lineage>
</organism>
<dbReference type="PANTHER" id="PTHR36151">
    <property type="entry name" value="BLR2777 PROTEIN"/>
    <property type="match status" value="1"/>
</dbReference>
<dbReference type="InterPro" id="IPR018713">
    <property type="entry name" value="MPAB/Lcp_cat_dom"/>
</dbReference>
<sequence>MVLAREVTAIRSGLGRAVFGMVAGPDGPDNRARIHGTPGPRWFAEDRPIRRVHADASMFVGGLRALLLQSLHPLAMAGVADHSDYRADPWGRLQRTSTFLAVTTFGPDADAQRAVNKVRGIHRRVRGVTPDGTAYEAGDPHLLEWVHIAEIDSFLLAHQLYGARPLDQASRDAYVADTARVATALGVLDPPRTEGELRERITAYRPELRGTPAARDAARFLLLTPPLPLPARAPYGVLAATAVAMLPAWARKPLWLPYFPPLETTAVRAAGRVLVGGIRWVMTAGQEEHAPGRRASTAR</sequence>
<dbReference type="PANTHER" id="PTHR36151:SF3">
    <property type="entry name" value="ER-BOUND OXYGENASE MPAB_MPAB'_RUBBER OXYGENASE CATALYTIC DOMAIN-CONTAINING PROTEIN"/>
    <property type="match status" value="1"/>
</dbReference>
<accession>A0A6N4VDQ9</accession>
<protein>
    <recommendedName>
        <fullName evidence="1">ER-bound oxygenase mpaB/mpaB'/Rubber oxygenase catalytic domain-containing protein</fullName>
    </recommendedName>
</protein>
<dbReference type="KEGG" id="mpof:MPOR_48320"/>
<evidence type="ECO:0000313" key="2">
    <source>
        <dbReference type="EMBL" id="BBX53806.1"/>
    </source>
</evidence>
<dbReference type="GO" id="GO:0016491">
    <property type="term" value="F:oxidoreductase activity"/>
    <property type="evidence" value="ECO:0007669"/>
    <property type="project" value="InterPro"/>
</dbReference>
<name>A0A6N4VDQ9_9MYCO</name>
<evidence type="ECO:0000259" key="1">
    <source>
        <dbReference type="Pfam" id="PF09995"/>
    </source>
</evidence>
<reference evidence="2 3" key="1">
    <citation type="journal article" date="2019" name="Emerg. Microbes Infect.">
        <title>Comprehensive subspecies identification of 175 nontuberculous mycobacteria species based on 7547 genomic profiles.</title>
        <authorList>
            <person name="Matsumoto Y."/>
            <person name="Kinjo T."/>
            <person name="Motooka D."/>
            <person name="Nabeya D."/>
            <person name="Jung N."/>
            <person name="Uechi K."/>
            <person name="Horii T."/>
            <person name="Iida T."/>
            <person name="Fujita J."/>
            <person name="Nakamura S."/>
        </authorList>
    </citation>
    <scope>NUCLEOTIDE SEQUENCE [LARGE SCALE GENOMIC DNA]</scope>
    <source>
        <strain evidence="2 3">JCM 12603</strain>
    </source>
</reference>
<gene>
    <name evidence="2" type="ORF">MPOR_48320</name>
</gene>
<dbReference type="EMBL" id="AP022570">
    <property type="protein sequence ID" value="BBX53806.1"/>
    <property type="molecule type" value="Genomic_DNA"/>
</dbReference>
<dbReference type="Proteomes" id="UP000466785">
    <property type="component" value="Chromosome"/>
</dbReference>
<dbReference type="Pfam" id="PF09995">
    <property type="entry name" value="MPAB_Lcp_cat"/>
    <property type="match status" value="1"/>
</dbReference>
<dbReference type="RefSeq" id="WP_179967539.1">
    <property type="nucleotide sequence ID" value="NZ_AP022570.1"/>
</dbReference>